<dbReference type="Gene3D" id="3.20.20.150">
    <property type="entry name" value="Divalent-metal-dependent TIM barrel enzymes"/>
    <property type="match status" value="1"/>
</dbReference>
<dbReference type="PATRIC" id="fig|1458307.3.peg.340"/>
<evidence type="ECO:0000313" key="2">
    <source>
        <dbReference type="EMBL" id="AKS44905.1"/>
    </source>
</evidence>
<dbReference type="SUPFAM" id="SSF51658">
    <property type="entry name" value="Xylose isomerase-like"/>
    <property type="match status" value="1"/>
</dbReference>
<organism evidence="2 3">
    <name type="scientific">Octadecabacter temperatus</name>
    <dbReference type="NCBI Taxonomy" id="1458307"/>
    <lineage>
        <taxon>Bacteria</taxon>
        <taxon>Pseudomonadati</taxon>
        <taxon>Pseudomonadota</taxon>
        <taxon>Alphaproteobacteria</taxon>
        <taxon>Rhodobacterales</taxon>
        <taxon>Roseobacteraceae</taxon>
        <taxon>Octadecabacter</taxon>
    </lineage>
</organism>
<dbReference type="PANTHER" id="PTHR12110:SF41">
    <property type="entry name" value="INOSOSE DEHYDRATASE"/>
    <property type="match status" value="1"/>
</dbReference>
<protein>
    <submittedName>
        <fullName evidence="2">Xylose isomerase-like TIM barrel</fullName>
    </submittedName>
</protein>
<dbReference type="RefSeq" id="WP_049833345.1">
    <property type="nucleotide sequence ID" value="NZ_CP012160.1"/>
</dbReference>
<name>A0A0K0Y1U9_9RHOB</name>
<dbReference type="InterPro" id="IPR013022">
    <property type="entry name" value="Xyl_isomerase-like_TIM-brl"/>
</dbReference>
<dbReference type="Pfam" id="PF01261">
    <property type="entry name" value="AP_endonuc_2"/>
    <property type="match status" value="1"/>
</dbReference>
<accession>A0A0K0Y1U9</accession>
<keyword evidence="2" id="KW-0413">Isomerase</keyword>
<dbReference type="PANTHER" id="PTHR12110">
    <property type="entry name" value="HYDROXYPYRUVATE ISOMERASE"/>
    <property type="match status" value="1"/>
</dbReference>
<sequence>MTPALQLYSMRDCADQIALLAQLPALGITKVEGYGGVYGDPAAYRAAMDANGISMPSGHMGLDDIEADFDATMNIVTALGITRVFAPFLDEKDRPDTKQGWADLGARLNAAGKKYAEHGISFGWHNHDFEFVALADGSVPMDVLLESAPDIAWEADLAWVVRGGRDPIEYIQRYADRLSAIHVKDIATAGTNLDEDGWADLGAGTMDWAALLQACRNASSDLIFALEHDKPSDPVGYATRSAAAFKILWENTHD</sequence>
<dbReference type="KEGG" id="otm:OSB_03380"/>
<dbReference type="Proteomes" id="UP000067444">
    <property type="component" value="Chromosome"/>
</dbReference>
<dbReference type="STRING" id="1458307.OSB_03380"/>
<evidence type="ECO:0000259" key="1">
    <source>
        <dbReference type="Pfam" id="PF01261"/>
    </source>
</evidence>
<reference evidence="2 3" key="1">
    <citation type="journal article" date="2015" name="Genome Announc.">
        <title>Closed Genome Sequence of Octadecabacter temperatus SB1, the First Mesophilic Species of the Genus Octadecabacter.</title>
        <authorList>
            <person name="Voget S."/>
            <person name="Billerbeck S."/>
            <person name="Simon M."/>
            <person name="Daniel R."/>
        </authorList>
    </citation>
    <scope>NUCLEOTIDE SEQUENCE [LARGE SCALE GENOMIC DNA]</scope>
    <source>
        <strain evidence="2 3">SB1</strain>
    </source>
</reference>
<feature type="domain" description="Xylose isomerase-like TIM barrel" evidence="1">
    <location>
        <begin position="26"/>
        <end position="241"/>
    </location>
</feature>
<dbReference type="InterPro" id="IPR050312">
    <property type="entry name" value="IolE/XylAMocC-like"/>
</dbReference>
<dbReference type="InterPro" id="IPR036237">
    <property type="entry name" value="Xyl_isomerase-like_sf"/>
</dbReference>
<evidence type="ECO:0000313" key="3">
    <source>
        <dbReference type="Proteomes" id="UP000067444"/>
    </source>
</evidence>
<proteinExistence type="predicted"/>
<dbReference type="GO" id="GO:0016853">
    <property type="term" value="F:isomerase activity"/>
    <property type="evidence" value="ECO:0007669"/>
    <property type="project" value="UniProtKB-KW"/>
</dbReference>
<dbReference type="AlphaFoldDB" id="A0A0K0Y1U9"/>
<gene>
    <name evidence="2" type="ORF">OSB_03380</name>
</gene>
<dbReference type="EMBL" id="CP012160">
    <property type="protein sequence ID" value="AKS44905.1"/>
    <property type="molecule type" value="Genomic_DNA"/>
</dbReference>
<dbReference type="OrthoDB" id="9798407at2"/>
<keyword evidence="3" id="KW-1185">Reference proteome</keyword>